<sequence length="303" mass="34727">MNEIEAIRKELRLMIRELGLLSHNCLNSGMTLAQVHVLSYLKKNGITPFSELLQQLGTDKASLSRILNNLASKYYVKVEQSNIDKRMKCVDIQPLGIQAMETADLEANKFISEIFNSYDEDILSSLIESLRAFHMLALKKNLNKNDSRIILERIPLNCLQDAIKLATEVFTYEQNIPEELMPIKEDLMPIWWCARVGEEIIGIAASWIEENEWHWGRFAVDRRLRGLGIGKKIAMFSINETFNLGAEKIFIEAKDITVKMLEQFGCEVVGKAVEFYGEPVTPIIIEKSSFINTYKNIYVKNFV</sequence>
<dbReference type="CDD" id="cd04301">
    <property type="entry name" value="NAT_SF"/>
    <property type="match status" value="1"/>
</dbReference>
<dbReference type="Pfam" id="PF00583">
    <property type="entry name" value="Acetyltransf_1"/>
    <property type="match status" value="1"/>
</dbReference>
<dbReference type="GO" id="GO:0003700">
    <property type="term" value="F:DNA-binding transcription factor activity"/>
    <property type="evidence" value="ECO:0007669"/>
    <property type="project" value="InterPro"/>
</dbReference>
<dbReference type="SMART" id="SM00347">
    <property type="entry name" value="HTH_MARR"/>
    <property type="match status" value="1"/>
</dbReference>
<keyword evidence="4" id="KW-1185">Reference proteome</keyword>
<dbReference type="PANTHER" id="PTHR33164">
    <property type="entry name" value="TRANSCRIPTIONAL REGULATOR, MARR FAMILY"/>
    <property type="match status" value="1"/>
</dbReference>
<dbReference type="InterPro" id="IPR016181">
    <property type="entry name" value="Acyl_CoA_acyltransferase"/>
</dbReference>
<dbReference type="PROSITE" id="PS51186">
    <property type="entry name" value="GNAT"/>
    <property type="match status" value="1"/>
</dbReference>
<evidence type="ECO:0000313" key="4">
    <source>
        <dbReference type="Proteomes" id="UP000679179"/>
    </source>
</evidence>
<dbReference type="InterPro" id="IPR000182">
    <property type="entry name" value="GNAT_dom"/>
</dbReference>
<evidence type="ECO:0000259" key="1">
    <source>
        <dbReference type="PROSITE" id="PS50995"/>
    </source>
</evidence>
<name>A0A919VE95_9CLOT</name>
<dbReference type="SUPFAM" id="SSF46785">
    <property type="entry name" value="Winged helix' DNA-binding domain"/>
    <property type="match status" value="1"/>
</dbReference>
<gene>
    <name evidence="3" type="ORF">CPJCM30710_15700</name>
</gene>
<dbReference type="AlphaFoldDB" id="A0A919VE95"/>
<dbReference type="InterPro" id="IPR000835">
    <property type="entry name" value="HTH_MarR-typ"/>
</dbReference>
<dbReference type="Gene3D" id="1.10.10.10">
    <property type="entry name" value="Winged helix-like DNA-binding domain superfamily/Winged helix DNA-binding domain"/>
    <property type="match status" value="1"/>
</dbReference>
<protein>
    <submittedName>
        <fullName evidence="3">MarR family transcriptional regulator</fullName>
    </submittedName>
</protein>
<dbReference type="Pfam" id="PF12802">
    <property type="entry name" value="MarR_2"/>
    <property type="match status" value="1"/>
</dbReference>
<dbReference type="RefSeq" id="WP_212903625.1">
    <property type="nucleotide sequence ID" value="NZ_BOPZ01000011.1"/>
</dbReference>
<evidence type="ECO:0000313" key="3">
    <source>
        <dbReference type="EMBL" id="GIM28904.1"/>
    </source>
</evidence>
<dbReference type="InterPro" id="IPR039422">
    <property type="entry name" value="MarR/SlyA-like"/>
</dbReference>
<accession>A0A919VE95</accession>
<feature type="domain" description="N-acetyltransferase" evidence="2">
    <location>
        <begin position="149"/>
        <end position="288"/>
    </location>
</feature>
<dbReference type="PANTHER" id="PTHR33164:SF101">
    <property type="entry name" value="TRANSCRIPTIONAL REPRESSOR MPRA"/>
    <property type="match status" value="1"/>
</dbReference>
<feature type="domain" description="HTH marR-type" evidence="1">
    <location>
        <begin position="1"/>
        <end position="135"/>
    </location>
</feature>
<dbReference type="Gene3D" id="3.40.630.30">
    <property type="match status" value="1"/>
</dbReference>
<dbReference type="GO" id="GO:0016747">
    <property type="term" value="F:acyltransferase activity, transferring groups other than amino-acyl groups"/>
    <property type="evidence" value="ECO:0007669"/>
    <property type="project" value="InterPro"/>
</dbReference>
<dbReference type="PROSITE" id="PS50995">
    <property type="entry name" value="HTH_MARR_2"/>
    <property type="match status" value="1"/>
</dbReference>
<dbReference type="InterPro" id="IPR036388">
    <property type="entry name" value="WH-like_DNA-bd_sf"/>
</dbReference>
<evidence type="ECO:0000259" key="2">
    <source>
        <dbReference type="PROSITE" id="PS51186"/>
    </source>
</evidence>
<dbReference type="EMBL" id="BOPZ01000011">
    <property type="protein sequence ID" value="GIM28904.1"/>
    <property type="molecule type" value="Genomic_DNA"/>
</dbReference>
<dbReference type="SUPFAM" id="SSF55729">
    <property type="entry name" value="Acyl-CoA N-acyltransferases (Nat)"/>
    <property type="match status" value="1"/>
</dbReference>
<reference evidence="3" key="1">
    <citation type="submission" date="2021-03" db="EMBL/GenBank/DDBJ databases">
        <title>Taxonomic study of Clostridium polyendosporum from meadow-gley soil under rice.</title>
        <authorList>
            <person name="Kobayashi H."/>
            <person name="Tanizawa Y."/>
            <person name="Yagura M."/>
        </authorList>
    </citation>
    <scope>NUCLEOTIDE SEQUENCE</scope>
    <source>
        <strain evidence="3">JCM 30710</strain>
    </source>
</reference>
<dbReference type="Proteomes" id="UP000679179">
    <property type="component" value="Unassembled WGS sequence"/>
</dbReference>
<dbReference type="InterPro" id="IPR036390">
    <property type="entry name" value="WH_DNA-bd_sf"/>
</dbReference>
<proteinExistence type="predicted"/>
<organism evidence="3 4">
    <name type="scientific">Clostridium polyendosporum</name>
    <dbReference type="NCBI Taxonomy" id="69208"/>
    <lineage>
        <taxon>Bacteria</taxon>
        <taxon>Bacillati</taxon>
        <taxon>Bacillota</taxon>
        <taxon>Clostridia</taxon>
        <taxon>Eubacteriales</taxon>
        <taxon>Clostridiaceae</taxon>
        <taxon>Clostridium</taxon>
    </lineage>
</organism>
<dbReference type="GO" id="GO:0006950">
    <property type="term" value="P:response to stress"/>
    <property type="evidence" value="ECO:0007669"/>
    <property type="project" value="TreeGrafter"/>
</dbReference>
<comment type="caution">
    <text evidence="3">The sequence shown here is derived from an EMBL/GenBank/DDBJ whole genome shotgun (WGS) entry which is preliminary data.</text>
</comment>